<dbReference type="InterPro" id="IPR038657">
    <property type="entry name" value="Ribosomal_bL19_sf"/>
</dbReference>
<feature type="region of interest" description="Disordered" evidence="6">
    <location>
        <begin position="73"/>
        <end position="94"/>
    </location>
</feature>
<dbReference type="GO" id="GO:1990904">
    <property type="term" value="C:ribonucleoprotein complex"/>
    <property type="evidence" value="ECO:0007669"/>
    <property type="project" value="UniProtKB-KW"/>
</dbReference>
<dbReference type="GO" id="GO:0019843">
    <property type="term" value="F:rRNA binding"/>
    <property type="evidence" value="ECO:0007669"/>
    <property type="project" value="UniProtKB-KW"/>
</dbReference>
<dbReference type="GO" id="GO:0005840">
    <property type="term" value="C:ribosome"/>
    <property type="evidence" value="ECO:0007669"/>
    <property type="project" value="UniProtKB-KW"/>
</dbReference>
<evidence type="ECO:0000313" key="7">
    <source>
        <dbReference type="EMBL" id="MBW95089.1"/>
    </source>
</evidence>
<dbReference type="GO" id="GO:0006412">
    <property type="term" value="P:translation"/>
    <property type="evidence" value="ECO:0007669"/>
    <property type="project" value="InterPro"/>
</dbReference>
<evidence type="ECO:0000256" key="5">
    <source>
        <dbReference type="ARBA" id="ARBA00056903"/>
    </source>
</evidence>
<reference evidence="7" key="1">
    <citation type="submission" date="2018-02" db="EMBL/GenBank/DDBJ databases">
        <title>Rhizophora mucronata_Transcriptome.</title>
        <authorList>
            <person name="Meera S.P."/>
            <person name="Sreeshan A."/>
            <person name="Augustine A."/>
        </authorList>
    </citation>
    <scope>NUCLEOTIDE SEQUENCE</scope>
    <source>
        <tissue evidence="7">Leaf</tissue>
    </source>
</reference>
<dbReference type="FunFam" id="2.30.30.790:FF:000004">
    <property type="entry name" value="50S ribosomal protein L19, chloroplastic"/>
    <property type="match status" value="1"/>
</dbReference>
<dbReference type="EMBL" id="GGEC01014606">
    <property type="protein sequence ID" value="MBW95089.1"/>
    <property type="molecule type" value="Transcribed_RNA"/>
</dbReference>
<evidence type="ECO:0000256" key="6">
    <source>
        <dbReference type="SAM" id="MobiDB-lite"/>
    </source>
</evidence>
<dbReference type="NCBIfam" id="TIGR01024">
    <property type="entry name" value="rplS_bact"/>
    <property type="match status" value="1"/>
</dbReference>
<keyword evidence="4" id="KW-0687">Ribonucleoprotein</keyword>
<dbReference type="PANTHER" id="PTHR15680:SF10">
    <property type="entry name" value="LARGE RIBOSOMAL SUBUNIT PROTEIN BL19CY-RELATED"/>
    <property type="match status" value="1"/>
</dbReference>
<organism evidence="7">
    <name type="scientific">Rhizophora mucronata</name>
    <name type="common">Asiatic mangrove</name>
    <dbReference type="NCBI Taxonomy" id="61149"/>
    <lineage>
        <taxon>Eukaryota</taxon>
        <taxon>Viridiplantae</taxon>
        <taxon>Streptophyta</taxon>
        <taxon>Embryophyta</taxon>
        <taxon>Tracheophyta</taxon>
        <taxon>Spermatophyta</taxon>
        <taxon>Magnoliopsida</taxon>
        <taxon>eudicotyledons</taxon>
        <taxon>Gunneridae</taxon>
        <taxon>Pentapetalae</taxon>
        <taxon>rosids</taxon>
        <taxon>fabids</taxon>
        <taxon>Malpighiales</taxon>
        <taxon>Rhizophoraceae</taxon>
        <taxon>Rhizophora</taxon>
    </lineage>
</organism>
<dbReference type="PANTHER" id="PTHR15680">
    <property type="entry name" value="RIBOSOMAL PROTEIN L19"/>
    <property type="match status" value="1"/>
</dbReference>
<dbReference type="InterPro" id="IPR008991">
    <property type="entry name" value="Translation_prot_SH3-like_sf"/>
</dbReference>
<dbReference type="GO" id="GO:0003735">
    <property type="term" value="F:structural constituent of ribosome"/>
    <property type="evidence" value="ECO:0007669"/>
    <property type="project" value="InterPro"/>
</dbReference>
<evidence type="ECO:0000256" key="2">
    <source>
        <dbReference type="ARBA" id="ARBA00022730"/>
    </source>
</evidence>
<protein>
    <submittedName>
        <fullName evidence="7">Uncharacterized protein</fullName>
    </submittedName>
</protein>
<dbReference type="AlphaFoldDB" id="A0A2P2JNT0"/>
<dbReference type="Pfam" id="PF01245">
    <property type="entry name" value="Ribosomal_L19"/>
    <property type="match status" value="1"/>
</dbReference>
<accession>A0A2P2JNT0</accession>
<dbReference type="GO" id="GO:0003729">
    <property type="term" value="F:mRNA binding"/>
    <property type="evidence" value="ECO:0007669"/>
    <property type="project" value="UniProtKB-ARBA"/>
</dbReference>
<keyword evidence="2" id="KW-0699">rRNA-binding</keyword>
<keyword evidence="3" id="KW-0689">Ribosomal protein</keyword>
<dbReference type="InterPro" id="IPR001857">
    <property type="entry name" value="Ribosomal_bL19"/>
</dbReference>
<evidence type="ECO:0000256" key="1">
    <source>
        <dbReference type="ARBA" id="ARBA00005781"/>
    </source>
</evidence>
<keyword evidence="2" id="KW-0694">RNA-binding</keyword>
<comment type="similarity">
    <text evidence="1">Belongs to the bacterial ribosomal protein bL19 family.</text>
</comment>
<sequence length="243" mass="26770">MASKILAQALVAIPRIPAQLPPSRKLKLSPCSTVNSNFRVSLPSGVSWGLIGPNLDAVTAAFARQSFVARAEQEAGGGEVMEEGGETGGVAEESETVVEEGAVAVLEGEEVKVENAAKAPRNRKPRIKLGEIMGILNKRAVEASEKERPIPDIRTGDIVEIKLEVPENRRRMSIYKGIVMSRQNGGIHTTIRIRRIIAGIGVEIVFPIYSPNIKEIKVVNHRKVRRARLYYLRDKLPRFSTFK</sequence>
<proteinExistence type="inferred from homology"/>
<dbReference type="PRINTS" id="PR00061">
    <property type="entry name" value="RIBOSOMALL19"/>
</dbReference>
<evidence type="ECO:0000256" key="4">
    <source>
        <dbReference type="ARBA" id="ARBA00023274"/>
    </source>
</evidence>
<name>A0A2P2JNT0_RHIMU</name>
<dbReference type="Gene3D" id="2.30.30.790">
    <property type="match status" value="1"/>
</dbReference>
<dbReference type="SUPFAM" id="SSF50104">
    <property type="entry name" value="Translation proteins SH3-like domain"/>
    <property type="match status" value="1"/>
</dbReference>
<evidence type="ECO:0000256" key="3">
    <source>
        <dbReference type="ARBA" id="ARBA00022980"/>
    </source>
</evidence>
<comment type="function">
    <text evidence="5">Located at the 30S-50S ribosomal subunit interface and binds directly to 23S ribosomal RNA.</text>
</comment>